<name>A0A0F8XMA7_9ZZZZ</name>
<dbReference type="EMBL" id="LAZR01058333">
    <property type="protein sequence ID" value="KKK70113.1"/>
    <property type="molecule type" value="Genomic_DNA"/>
</dbReference>
<dbReference type="PROSITE" id="PS50113">
    <property type="entry name" value="PAC"/>
    <property type="match status" value="1"/>
</dbReference>
<proteinExistence type="predicted"/>
<dbReference type="InterPro" id="IPR000014">
    <property type="entry name" value="PAS"/>
</dbReference>
<organism evidence="2">
    <name type="scientific">marine sediment metagenome</name>
    <dbReference type="NCBI Taxonomy" id="412755"/>
    <lineage>
        <taxon>unclassified sequences</taxon>
        <taxon>metagenomes</taxon>
        <taxon>ecological metagenomes</taxon>
    </lineage>
</organism>
<protein>
    <recommendedName>
        <fullName evidence="1">PAC domain-containing protein</fullName>
    </recommendedName>
</protein>
<dbReference type="Gene3D" id="3.30.450.20">
    <property type="entry name" value="PAS domain"/>
    <property type="match status" value="1"/>
</dbReference>
<dbReference type="InterPro" id="IPR035965">
    <property type="entry name" value="PAS-like_dom_sf"/>
</dbReference>
<gene>
    <name evidence="2" type="ORF">LCGC14_2927260</name>
</gene>
<sequence length="81" mass="9736">VKDIYVDAEDRRRLVEKLEKDGVWRDFVSFCKKKNGERFYTERTSNMTRNEEGKPTLIEGIFRDITERKRLGEELKRSEGH</sequence>
<feature type="domain" description="PAC" evidence="1">
    <location>
        <begin position="25"/>
        <end position="77"/>
    </location>
</feature>
<reference evidence="2" key="1">
    <citation type="journal article" date="2015" name="Nature">
        <title>Complex archaea that bridge the gap between prokaryotes and eukaryotes.</title>
        <authorList>
            <person name="Spang A."/>
            <person name="Saw J.H."/>
            <person name="Jorgensen S.L."/>
            <person name="Zaremba-Niedzwiedzka K."/>
            <person name="Martijn J."/>
            <person name="Lind A.E."/>
            <person name="van Eijk R."/>
            <person name="Schleper C."/>
            <person name="Guy L."/>
            <person name="Ettema T.J."/>
        </authorList>
    </citation>
    <scope>NUCLEOTIDE SEQUENCE</scope>
</reference>
<feature type="non-terminal residue" evidence="2">
    <location>
        <position position="1"/>
    </location>
</feature>
<accession>A0A0F8XMA7</accession>
<evidence type="ECO:0000259" key="1">
    <source>
        <dbReference type="PROSITE" id="PS50113"/>
    </source>
</evidence>
<evidence type="ECO:0000313" key="2">
    <source>
        <dbReference type="EMBL" id="KKK70113.1"/>
    </source>
</evidence>
<dbReference type="SUPFAM" id="SSF55785">
    <property type="entry name" value="PYP-like sensor domain (PAS domain)"/>
    <property type="match status" value="1"/>
</dbReference>
<comment type="caution">
    <text evidence="2">The sequence shown here is derived from an EMBL/GenBank/DDBJ whole genome shotgun (WGS) entry which is preliminary data.</text>
</comment>
<dbReference type="NCBIfam" id="TIGR00229">
    <property type="entry name" value="sensory_box"/>
    <property type="match status" value="1"/>
</dbReference>
<dbReference type="InterPro" id="IPR000700">
    <property type="entry name" value="PAS-assoc_C"/>
</dbReference>
<dbReference type="AlphaFoldDB" id="A0A0F8XMA7"/>